<dbReference type="STRING" id="341663.Q0C976"/>
<dbReference type="eggNOG" id="KOG0940">
    <property type="taxonomic scope" value="Eukaryota"/>
</dbReference>
<dbReference type="EMBL" id="CH476608">
    <property type="protein sequence ID" value="EAU29949.1"/>
    <property type="molecule type" value="Genomic_DNA"/>
</dbReference>
<dbReference type="InterPro" id="IPR011009">
    <property type="entry name" value="Kinase-like_dom_sf"/>
</dbReference>
<name>Q0C976_ASPTN</name>
<dbReference type="OrthoDB" id="10252171at2759"/>
<evidence type="ECO:0000256" key="2">
    <source>
        <dbReference type="ARBA" id="ARBA00030237"/>
    </source>
</evidence>
<dbReference type="Pfam" id="PF00168">
    <property type="entry name" value="C2"/>
    <property type="match status" value="1"/>
</dbReference>
<dbReference type="SUPFAM" id="SSF56112">
    <property type="entry name" value="Protein kinase-like (PK-like)"/>
    <property type="match status" value="1"/>
</dbReference>
<dbReference type="PANTHER" id="PTHR24348">
    <property type="entry name" value="SERINE/THREONINE-PROTEIN KINASE UNC-51-RELATED"/>
    <property type="match status" value="1"/>
</dbReference>
<dbReference type="SUPFAM" id="SSF49562">
    <property type="entry name" value="C2 domain (Calcium/lipid-binding domain, CaLB)"/>
    <property type="match status" value="1"/>
</dbReference>
<dbReference type="Gene3D" id="1.10.510.10">
    <property type="entry name" value="Transferase(Phosphotransferase) domain 1"/>
    <property type="match status" value="1"/>
</dbReference>
<dbReference type="GO" id="GO:0004674">
    <property type="term" value="F:protein serine/threonine kinase activity"/>
    <property type="evidence" value="ECO:0007669"/>
    <property type="project" value="InterPro"/>
</dbReference>
<dbReference type="SMART" id="SM00239">
    <property type="entry name" value="C2"/>
    <property type="match status" value="1"/>
</dbReference>
<dbReference type="HOGENOM" id="CLU_498719_0_0_1"/>
<dbReference type="SUPFAM" id="SSF48452">
    <property type="entry name" value="TPR-like"/>
    <property type="match status" value="1"/>
</dbReference>
<dbReference type="GO" id="GO:0010506">
    <property type="term" value="P:regulation of autophagy"/>
    <property type="evidence" value="ECO:0007669"/>
    <property type="project" value="InterPro"/>
</dbReference>
<sequence>MEAFAESPLRDWKLQTTKNHGDWYHTRSTGIESWRPVKSLGSGSFGEVWQEQCTSRPSQSSVRAVKHLQKRQAKFLEMSQRELNALVTFSEAENMKPQQLSPKWHEHCNTCTSATLFIGMLSPWYLPLSFSVFHQLTFPENILVSSPRPKWHVKLADFGIAKKTDGTFLETHYIGSPGYMAPELYGDPSRHYTAAVDVWALGAVAFCLRTCSPPFRTIKHLLDYAHDHRVQFPIRPLGTSSSFCMNFVLGTMADLPERRLIIEHVLAHEWLSQNSTAKLTLLYRQQQDFGFVELLGGELLSRTRRAFGNKHLATINALVTLADNYREQDKHTKSEPLYKEVFYLRRELLGDGHPETINALDSLAKTYIARQNYAEAKASYEQLLSLRKDIAGLDHPDTAITLTGLKAINQTMSTPLKTKQHVEKVAVKAPPYRCVRLTIIGADGLAKNNIFRFPDPYAAVTVIMGELKGNTQTTSVEKKTLNPFWNESFSLLMKSDKGVLGAVDFRVGDVIDLTKDDGDGAISPSDLCEMGWLSYDFVSLFFLAEG</sequence>
<dbReference type="InterPro" id="IPR035892">
    <property type="entry name" value="C2_domain_sf"/>
</dbReference>
<dbReference type="AlphaFoldDB" id="Q0C976"/>
<dbReference type="InterPro" id="IPR011990">
    <property type="entry name" value="TPR-like_helical_dom_sf"/>
</dbReference>
<evidence type="ECO:0000256" key="1">
    <source>
        <dbReference type="ARBA" id="ARBA00004623"/>
    </source>
</evidence>
<dbReference type="Pfam" id="PF13424">
    <property type="entry name" value="TPR_12"/>
    <property type="match status" value="1"/>
</dbReference>
<dbReference type="SMART" id="SM00220">
    <property type="entry name" value="S_TKc"/>
    <property type="match status" value="1"/>
</dbReference>
<dbReference type="eggNOG" id="KOG0032">
    <property type="taxonomic scope" value="Eukaryota"/>
</dbReference>
<proteinExistence type="predicted"/>
<protein>
    <recommendedName>
        <fullName evidence="2">Autophagy-related protein 1</fullName>
    </recommendedName>
</protein>
<dbReference type="OMA" id="KFLEMSQ"/>
<dbReference type="InterPro" id="IPR000008">
    <property type="entry name" value="C2_dom"/>
</dbReference>
<dbReference type="Pfam" id="PF00069">
    <property type="entry name" value="Pkinase"/>
    <property type="match status" value="1"/>
</dbReference>
<dbReference type="PROSITE" id="PS50004">
    <property type="entry name" value="C2"/>
    <property type="match status" value="1"/>
</dbReference>
<dbReference type="InterPro" id="IPR000719">
    <property type="entry name" value="Prot_kinase_dom"/>
</dbReference>
<dbReference type="Gene3D" id="1.25.40.10">
    <property type="entry name" value="Tetratricopeptide repeat domain"/>
    <property type="match status" value="1"/>
</dbReference>
<accession>Q0C976</accession>
<dbReference type="VEuPathDB" id="FungiDB:ATEG_09758"/>
<evidence type="ECO:0000313" key="5">
    <source>
        <dbReference type="EMBL" id="EAU29949.1"/>
    </source>
</evidence>
<dbReference type="RefSeq" id="XP_001218380.1">
    <property type="nucleotide sequence ID" value="XM_001218379.1"/>
</dbReference>
<dbReference type="PROSITE" id="PS50011">
    <property type="entry name" value="PROTEIN_KINASE_DOM"/>
    <property type="match status" value="1"/>
</dbReference>
<feature type="domain" description="C2" evidence="3">
    <location>
        <begin position="411"/>
        <end position="537"/>
    </location>
</feature>
<dbReference type="InterPro" id="IPR045269">
    <property type="entry name" value="Atg1-like"/>
</dbReference>
<dbReference type="Proteomes" id="UP000007963">
    <property type="component" value="Unassembled WGS sequence"/>
</dbReference>
<dbReference type="GeneID" id="4354108"/>
<comment type="subcellular location">
    <subcellularLocation>
        <location evidence="1">Preautophagosomal structure membrane</location>
        <topology evidence="1">Peripheral membrane protein</topology>
    </subcellularLocation>
</comment>
<evidence type="ECO:0000259" key="3">
    <source>
        <dbReference type="PROSITE" id="PS50004"/>
    </source>
</evidence>
<dbReference type="GO" id="GO:0005524">
    <property type="term" value="F:ATP binding"/>
    <property type="evidence" value="ECO:0007669"/>
    <property type="project" value="InterPro"/>
</dbReference>
<feature type="domain" description="Protein kinase" evidence="4">
    <location>
        <begin position="1"/>
        <end position="271"/>
    </location>
</feature>
<evidence type="ECO:0000259" key="4">
    <source>
        <dbReference type="PROSITE" id="PS50011"/>
    </source>
</evidence>
<reference evidence="6" key="1">
    <citation type="submission" date="2005-09" db="EMBL/GenBank/DDBJ databases">
        <title>Annotation of the Aspergillus terreus NIH2624 genome.</title>
        <authorList>
            <person name="Birren B.W."/>
            <person name="Lander E.S."/>
            <person name="Galagan J.E."/>
            <person name="Nusbaum C."/>
            <person name="Devon K."/>
            <person name="Henn M."/>
            <person name="Ma L.-J."/>
            <person name="Jaffe D.B."/>
            <person name="Butler J."/>
            <person name="Alvarez P."/>
            <person name="Gnerre S."/>
            <person name="Grabherr M."/>
            <person name="Kleber M."/>
            <person name="Mauceli E.W."/>
            <person name="Brockman W."/>
            <person name="Rounsley S."/>
            <person name="Young S.K."/>
            <person name="LaButti K."/>
            <person name="Pushparaj V."/>
            <person name="DeCaprio D."/>
            <person name="Crawford M."/>
            <person name="Koehrsen M."/>
            <person name="Engels R."/>
            <person name="Montgomery P."/>
            <person name="Pearson M."/>
            <person name="Howarth C."/>
            <person name="Larson L."/>
            <person name="Luoma S."/>
            <person name="White J."/>
            <person name="Alvarado L."/>
            <person name="Kodira C.D."/>
            <person name="Zeng Q."/>
            <person name="Oleary S."/>
            <person name="Yandava C."/>
            <person name="Denning D.W."/>
            <person name="Nierman W.C."/>
            <person name="Milne T."/>
            <person name="Madden K."/>
        </authorList>
    </citation>
    <scope>NUCLEOTIDE SEQUENCE [LARGE SCALE GENOMIC DNA]</scope>
    <source>
        <strain evidence="6">NIH 2624 / FGSC A1156</strain>
    </source>
</reference>
<gene>
    <name evidence="5" type="ORF">ATEG_09758</name>
</gene>
<dbReference type="GO" id="GO:0034045">
    <property type="term" value="C:phagophore assembly site membrane"/>
    <property type="evidence" value="ECO:0007669"/>
    <property type="project" value="UniProtKB-SubCell"/>
</dbReference>
<organism evidence="5 6">
    <name type="scientific">Aspergillus terreus (strain NIH 2624 / FGSC A1156)</name>
    <dbReference type="NCBI Taxonomy" id="341663"/>
    <lineage>
        <taxon>Eukaryota</taxon>
        <taxon>Fungi</taxon>
        <taxon>Dikarya</taxon>
        <taxon>Ascomycota</taxon>
        <taxon>Pezizomycotina</taxon>
        <taxon>Eurotiomycetes</taxon>
        <taxon>Eurotiomycetidae</taxon>
        <taxon>Eurotiales</taxon>
        <taxon>Aspergillaceae</taxon>
        <taxon>Aspergillus</taxon>
        <taxon>Aspergillus subgen. Circumdati</taxon>
    </lineage>
</organism>
<dbReference type="Gene3D" id="2.60.40.150">
    <property type="entry name" value="C2 domain"/>
    <property type="match status" value="1"/>
</dbReference>
<evidence type="ECO:0000313" key="6">
    <source>
        <dbReference type="Proteomes" id="UP000007963"/>
    </source>
</evidence>